<dbReference type="Pfam" id="PF00892">
    <property type="entry name" value="EamA"/>
    <property type="match status" value="2"/>
</dbReference>
<dbReference type="SUPFAM" id="SSF103481">
    <property type="entry name" value="Multidrug resistance efflux transporter EmrE"/>
    <property type="match status" value="2"/>
</dbReference>
<evidence type="ECO:0000256" key="2">
    <source>
        <dbReference type="ARBA" id="ARBA00007362"/>
    </source>
</evidence>
<feature type="transmembrane region" description="Helical" evidence="6">
    <location>
        <begin position="173"/>
        <end position="192"/>
    </location>
</feature>
<feature type="transmembrane region" description="Helical" evidence="6">
    <location>
        <begin position="234"/>
        <end position="253"/>
    </location>
</feature>
<comment type="caution">
    <text evidence="8">The sequence shown here is derived from an EMBL/GenBank/DDBJ whole genome shotgun (WGS) entry which is preliminary data.</text>
</comment>
<comment type="subcellular location">
    <subcellularLocation>
        <location evidence="1">Membrane</location>
        <topology evidence="1">Multi-pass membrane protein</topology>
    </subcellularLocation>
</comment>
<feature type="domain" description="EamA" evidence="7">
    <location>
        <begin position="8"/>
        <end position="135"/>
    </location>
</feature>
<keyword evidence="3 6" id="KW-0812">Transmembrane</keyword>
<comment type="similarity">
    <text evidence="2">Belongs to the EamA transporter family.</text>
</comment>
<organism evidence="8 9">
    <name type="scientific">Sulfobacillus benefaciens</name>
    <dbReference type="NCBI Taxonomy" id="453960"/>
    <lineage>
        <taxon>Bacteria</taxon>
        <taxon>Bacillati</taxon>
        <taxon>Bacillota</taxon>
        <taxon>Clostridia</taxon>
        <taxon>Eubacteriales</taxon>
        <taxon>Clostridiales Family XVII. Incertae Sedis</taxon>
        <taxon>Sulfobacillus</taxon>
    </lineage>
</organism>
<dbReference type="GO" id="GO:0016020">
    <property type="term" value="C:membrane"/>
    <property type="evidence" value="ECO:0007669"/>
    <property type="project" value="UniProtKB-SubCell"/>
</dbReference>
<feature type="transmembrane region" description="Helical" evidence="6">
    <location>
        <begin position="119"/>
        <end position="135"/>
    </location>
</feature>
<feature type="transmembrane region" description="Helical" evidence="6">
    <location>
        <begin position="36"/>
        <end position="56"/>
    </location>
</feature>
<proteinExistence type="inferred from homology"/>
<feature type="domain" description="EamA" evidence="7">
    <location>
        <begin position="144"/>
        <end position="274"/>
    </location>
</feature>
<evidence type="ECO:0000256" key="1">
    <source>
        <dbReference type="ARBA" id="ARBA00004141"/>
    </source>
</evidence>
<evidence type="ECO:0000256" key="3">
    <source>
        <dbReference type="ARBA" id="ARBA00022692"/>
    </source>
</evidence>
<dbReference type="PANTHER" id="PTHR32322:SF2">
    <property type="entry name" value="EAMA DOMAIN-CONTAINING PROTEIN"/>
    <property type="match status" value="1"/>
</dbReference>
<feature type="transmembrane region" description="Helical" evidence="6">
    <location>
        <begin position="147"/>
        <end position="166"/>
    </location>
</feature>
<feature type="transmembrane region" description="Helical" evidence="6">
    <location>
        <begin position="204"/>
        <end position="222"/>
    </location>
</feature>
<feature type="transmembrane region" description="Helical" evidence="6">
    <location>
        <begin position="7"/>
        <end position="24"/>
    </location>
</feature>
<dbReference type="PANTHER" id="PTHR32322">
    <property type="entry name" value="INNER MEMBRANE TRANSPORTER"/>
    <property type="match status" value="1"/>
</dbReference>
<feature type="transmembrane region" description="Helical" evidence="6">
    <location>
        <begin position="88"/>
        <end position="107"/>
    </location>
</feature>
<evidence type="ECO:0000256" key="6">
    <source>
        <dbReference type="SAM" id="Phobius"/>
    </source>
</evidence>
<dbReference type="InterPro" id="IPR037185">
    <property type="entry name" value="EmrE-like"/>
</dbReference>
<dbReference type="EMBL" id="PXYW01000024">
    <property type="protein sequence ID" value="PSR33236.1"/>
    <property type="molecule type" value="Genomic_DNA"/>
</dbReference>
<name>A0A2T2XFK3_9FIRM</name>
<feature type="transmembrane region" description="Helical" evidence="6">
    <location>
        <begin position="63"/>
        <end position="82"/>
    </location>
</feature>
<dbReference type="AlphaFoldDB" id="A0A2T2XFK3"/>
<evidence type="ECO:0000256" key="5">
    <source>
        <dbReference type="ARBA" id="ARBA00023136"/>
    </source>
</evidence>
<feature type="transmembrane region" description="Helical" evidence="6">
    <location>
        <begin position="259"/>
        <end position="279"/>
    </location>
</feature>
<evidence type="ECO:0000313" key="9">
    <source>
        <dbReference type="Proteomes" id="UP000242972"/>
    </source>
</evidence>
<gene>
    <name evidence="8" type="ORF">C7B46_10845</name>
</gene>
<protein>
    <submittedName>
        <fullName evidence="8">EamA/RhaT family transporter</fullName>
    </submittedName>
</protein>
<reference evidence="8 9" key="1">
    <citation type="journal article" date="2014" name="BMC Genomics">
        <title>Comparison of environmental and isolate Sulfobacillus genomes reveals diverse carbon, sulfur, nitrogen, and hydrogen metabolisms.</title>
        <authorList>
            <person name="Justice N.B."/>
            <person name="Norman A."/>
            <person name="Brown C.T."/>
            <person name="Singh A."/>
            <person name="Thomas B.C."/>
            <person name="Banfield J.F."/>
        </authorList>
    </citation>
    <scope>NUCLEOTIDE SEQUENCE [LARGE SCALE GENOMIC DNA]</scope>
    <source>
        <strain evidence="8">AMDSBA4</strain>
    </source>
</reference>
<keyword evidence="4 6" id="KW-1133">Transmembrane helix</keyword>
<keyword evidence="5 6" id="KW-0472">Membrane</keyword>
<dbReference type="Proteomes" id="UP000242972">
    <property type="component" value="Unassembled WGS sequence"/>
</dbReference>
<evidence type="ECO:0000259" key="7">
    <source>
        <dbReference type="Pfam" id="PF00892"/>
    </source>
</evidence>
<evidence type="ECO:0000313" key="8">
    <source>
        <dbReference type="EMBL" id="PSR33236.1"/>
    </source>
</evidence>
<accession>A0A2T2XFK3</accession>
<sequence length="296" mass="32280">MNRRGFFISMMLVVFSWGFNYVVTKIGVSRLAPVNFVFWRFFGTTIATLPWWGRVLPRKRADWLKLVVLGVVGVSFYQWFFTSALHDTLAANVAFLFDLSPLLTLLAQRLLKLRPATGRMFLGAVVSLAGVAFLVGASPKGSVRGDVYALIAALLWSMFTVLTDVFQVPVRGIALTGWMSLFGTLGLLPFVTWQPVWSMGPVTWMPLLYTIVFVTMMGLSLWQNAVMSAGAGKTSLYLFLIPLVAALTGWVVLGERLNLFEGLGAILILGGVGLAEGLIGRKQPSGLSSDSASCQG</sequence>
<evidence type="ECO:0000256" key="4">
    <source>
        <dbReference type="ARBA" id="ARBA00022989"/>
    </source>
</evidence>
<dbReference type="InterPro" id="IPR000620">
    <property type="entry name" value="EamA_dom"/>
</dbReference>
<dbReference type="InterPro" id="IPR050638">
    <property type="entry name" value="AA-Vitamin_Transporters"/>
</dbReference>